<feature type="domain" description="MannoseP isomerase/GMP-like beta-helix" evidence="9">
    <location>
        <begin position="299"/>
        <end position="353"/>
    </location>
</feature>
<evidence type="ECO:0000256" key="3">
    <source>
        <dbReference type="ARBA" id="ARBA00022679"/>
    </source>
</evidence>
<comment type="similarity">
    <text evidence="1">Belongs to the mannose-6-phosphate isomerase type 2 family.</text>
</comment>
<dbReference type="SUPFAM" id="SSF159283">
    <property type="entry name" value="Guanosine diphospho-D-mannose pyrophosphorylase/mannose-6-phosphate isomerase linker domain"/>
    <property type="match status" value="1"/>
</dbReference>
<evidence type="ECO:0000256" key="4">
    <source>
        <dbReference type="ARBA" id="ARBA00022695"/>
    </source>
</evidence>
<dbReference type="PANTHER" id="PTHR46390">
    <property type="entry name" value="MANNOSE-1-PHOSPHATE GUANYLYLTRANSFERASE"/>
    <property type="match status" value="1"/>
</dbReference>
<evidence type="ECO:0000256" key="7">
    <source>
        <dbReference type="ARBA" id="ARBA00047343"/>
    </source>
</evidence>
<name>A0A1J5DU47_9BACT</name>
<evidence type="ECO:0000256" key="6">
    <source>
        <dbReference type="ARBA" id="ARBA00023134"/>
    </source>
</evidence>
<dbReference type="InterPro" id="IPR054566">
    <property type="entry name" value="ManC/GMP-like_b-helix"/>
</dbReference>
<dbReference type="Pfam" id="PF22640">
    <property type="entry name" value="ManC_GMP_beta-helix"/>
    <property type="match status" value="1"/>
</dbReference>
<evidence type="ECO:0000259" key="9">
    <source>
        <dbReference type="Pfam" id="PF22640"/>
    </source>
</evidence>
<dbReference type="GO" id="GO:0004475">
    <property type="term" value="F:mannose-1-phosphate guanylyltransferase (GTP) activity"/>
    <property type="evidence" value="ECO:0007669"/>
    <property type="project" value="UniProtKB-EC"/>
</dbReference>
<keyword evidence="4" id="KW-0548">Nucleotidyltransferase</keyword>
<dbReference type="PANTHER" id="PTHR46390:SF1">
    <property type="entry name" value="MANNOSE-1-PHOSPHATE GUANYLYLTRANSFERASE"/>
    <property type="match status" value="1"/>
</dbReference>
<reference evidence="10 11" key="1">
    <citation type="journal article" date="2016" name="Environ. Microbiol.">
        <title>Genomic resolution of a cold subsurface aquifer community provides metabolic insights for novel microbes adapted to high CO concentrations.</title>
        <authorList>
            <person name="Probst A.J."/>
            <person name="Castelle C.J."/>
            <person name="Singh A."/>
            <person name="Brown C.T."/>
            <person name="Anantharaman K."/>
            <person name="Sharon I."/>
            <person name="Hug L.A."/>
            <person name="Burstein D."/>
            <person name="Emerson J.B."/>
            <person name="Thomas B.C."/>
            <person name="Banfield J.F."/>
        </authorList>
    </citation>
    <scope>NUCLEOTIDE SEQUENCE [LARGE SCALE GENOMIC DNA]</scope>
    <source>
        <strain evidence="10">CG2_30_40_21</strain>
    </source>
</reference>
<dbReference type="Pfam" id="PF00483">
    <property type="entry name" value="NTP_transferase"/>
    <property type="match status" value="1"/>
</dbReference>
<dbReference type="GO" id="GO:0005525">
    <property type="term" value="F:GTP binding"/>
    <property type="evidence" value="ECO:0007669"/>
    <property type="project" value="UniProtKB-KW"/>
</dbReference>
<dbReference type="CDD" id="cd02509">
    <property type="entry name" value="GDP-M1P_Guanylyltransferase"/>
    <property type="match status" value="1"/>
</dbReference>
<feature type="domain" description="Nucleotidyl transferase" evidence="8">
    <location>
        <begin position="5"/>
        <end position="289"/>
    </location>
</feature>
<dbReference type="InterPro" id="IPR049577">
    <property type="entry name" value="GMPP_N"/>
</dbReference>
<dbReference type="GO" id="GO:0009298">
    <property type="term" value="P:GDP-mannose biosynthetic process"/>
    <property type="evidence" value="ECO:0007669"/>
    <property type="project" value="TreeGrafter"/>
</dbReference>
<sequence length="362" mass="40996">MAVYAVIMAGGSGTRFWPVSRQSIPKQCLHITGHKSMIQETVDRLIPIIERDKFYVATGNHLYEHIRQEMPDIGFILEPVARNTAPCIGLSMIHLLHQDTEAVVLLETADHYYHDGELYRQHLLRAIDYATIHDNICLVGIKPSYPATGYGYIQQGNLINVQEIRIFGVQRFVEKPALEIAKKYVESGEYLWNSGTFIAKAQVMLDEIAKYMPHLYAGLMKIQTALKDGDEKVVDMITREVFESLPPEEITSIDFGVMERSKTVVVVEGIFPWYDIGSWGSMEEIIPEDSNENVVNGAEFVDIESRKNIIYSTTGRLITLLGVHDMVIVDTLDALMICPKGKTEDVKKIVDKLKQQGMQEYL</sequence>
<dbReference type="Proteomes" id="UP000183085">
    <property type="component" value="Unassembled WGS sequence"/>
</dbReference>
<dbReference type="InterPro" id="IPR029044">
    <property type="entry name" value="Nucleotide-diphossugar_trans"/>
</dbReference>
<dbReference type="SUPFAM" id="SSF53448">
    <property type="entry name" value="Nucleotide-diphospho-sugar transferases"/>
    <property type="match status" value="1"/>
</dbReference>
<evidence type="ECO:0000313" key="10">
    <source>
        <dbReference type="EMBL" id="OIP39593.1"/>
    </source>
</evidence>
<comment type="caution">
    <text evidence="10">The sequence shown here is derived from an EMBL/GenBank/DDBJ whole genome shotgun (WGS) entry which is preliminary data.</text>
</comment>
<evidence type="ECO:0000256" key="2">
    <source>
        <dbReference type="ARBA" id="ARBA00012387"/>
    </source>
</evidence>
<organism evidence="10 11">
    <name type="scientific">Candidatus Desantisbacteria bacterium CG2_30_40_21</name>
    <dbReference type="NCBI Taxonomy" id="1817895"/>
    <lineage>
        <taxon>Bacteria</taxon>
        <taxon>Candidatus Desantisiibacteriota</taxon>
    </lineage>
</organism>
<dbReference type="Gene3D" id="3.90.550.10">
    <property type="entry name" value="Spore Coat Polysaccharide Biosynthesis Protein SpsA, Chain A"/>
    <property type="match status" value="1"/>
</dbReference>
<dbReference type="EMBL" id="MNYI01000143">
    <property type="protein sequence ID" value="OIP39593.1"/>
    <property type="molecule type" value="Genomic_DNA"/>
</dbReference>
<comment type="catalytic activity">
    <reaction evidence="7">
        <text>alpha-D-mannose 1-phosphate + GTP + H(+) = GDP-alpha-D-mannose + diphosphate</text>
        <dbReference type="Rhea" id="RHEA:15229"/>
        <dbReference type="ChEBI" id="CHEBI:15378"/>
        <dbReference type="ChEBI" id="CHEBI:33019"/>
        <dbReference type="ChEBI" id="CHEBI:37565"/>
        <dbReference type="ChEBI" id="CHEBI:57527"/>
        <dbReference type="ChEBI" id="CHEBI:58409"/>
        <dbReference type="EC" id="2.7.7.13"/>
    </reaction>
</comment>
<keyword evidence="6" id="KW-0342">GTP-binding</keyword>
<dbReference type="FunFam" id="3.90.550.10:FF:000046">
    <property type="entry name" value="Mannose-1-phosphate guanylyltransferase (GDP)"/>
    <property type="match status" value="1"/>
</dbReference>
<evidence type="ECO:0000256" key="5">
    <source>
        <dbReference type="ARBA" id="ARBA00022741"/>
    </source>
</evidence>
<accession>A0A1J5DU47</accession>
<gene>
    <name evidence="10" type="ORF">AUJ95_05360</name>
</gene>
<evidence type="ECO:0000313" key="11">
    <source>
        <dbReference type="Proteomes" id="UP000183085"/>
    </source>
</evidence>
<proteinExistence type="inferred from homology"/>
<dbReference type="STRING" id="1817895.AUJ95_05360"/>
<dbReference type="InterPro" id="IPR051161">
    <property type="entry name" value="Mannose-6P_isomerase_type2"/>
</dbReference>
<dbReference type="AlphaFoldDB" id="A0A1J5DU47"/>
<dbReference type="EC" id="2.7.7.13" evidence="2"/>
<keyword evidence="5" id="KW-0547">Nucleotide-binding</keyword>
<dbReference type="InterPro" id="IPR005835">
    <property type="entry name" value="NTP_transferase_dom"/>
</dbReference>
<protein>
    <recommendedName>
        <fullName evidence="2">mannose-1-phosphate guanylyltransferase</fullName>
        <ecNumber evidence="2">2.7.7.13</ecNumber>
    </recommendedName>
</protein>
<keyword evidence="3" id="KW-0808">Transferase</keyword>
<evidence type="ECO:0000256" key="1">
    <source>
        <dbReference type="ARBA" id="ARBA00006115"/>
    </source>
</evidence>
<evidence type="ECO:0000259" key="8">
    <source>
        <dbReference type="Pfam" id="PF00483"/>
    </source>
</evidence>